<protein>
    <submittedName>
        <fullName evidence="3">Uncharacterized protein</fullName>
    </submittedName>
</protein>
<feature type="region of interest" description="Disordered" evidence="1">
    <location>
        <begin position="85"/>
        <end position="122"/>
    </location>
</feature>
<dbReference type="EMBL" id="AZHW01001328">
    <property type="protein sequence ID" value="ETW93014.1"/>
    <property type="molecule type" value="Genomic_DNA"/>
</dbReference>
<comment type="caution">
    <text evidence="3">The sequence shown here is derived from an EMBL/GenBank/DDBJ whole genome shotgun (WGS) entry which is preliminary data.</text>
</comment>
<keyword evidence="4" id="KW-1185">Reference proteome</keyword>
<sequence length="503" mass="55532">MAEPLPGLDAFLTALRFEGFPVGSHEIARLHHVFRQSPLLDRGQLHALLACTLVKHPDQQERFDALFEDWYALADGALELPATAPQTEAEPELAPPPSADTTPMPSERADISPPPDTPVVPNPAPQTLSWGIWVVVLGTLLILSLGYGLWQLNQPPDMRIVDETPEPPAWGVLIPNVPQMANHYRTWEPEIEAIDVPPYHPVWLALALALTLLSLTSGVFLGWRYYRRQDIPPFDPPPKPGPSWLPLPEPEAIGSQMLHRDELRQAVWRVERFVSEDLTSMLDVDRTVEATATAGGWTEIYFQPAIYAREVWLWRDEMIQDVAVERLLSDIERSLTRAGLPVRCGSFTDTPGWVRWQDGQGFSPLALEGHRQSALVVIITDGYGMQLASDSALEHAALDNLLRAFGEWPRLAFVDASGDDYGLAARVQALGLTCIPPESIPAFLGAGPLRPVRAQPEDDALLGDLRIWAAATALAPEPVTDETAFALRDRLQLPLSPLGRCAT</sequence>
<keyword evidence="2" id="KW-0472">Membrane</keyword>
<feature type="compositionally biased region" description="Pro residues" evidence="1">
    <location>
        <begin position="112"/>
        <end position="122"/>
    </location>
</feature>
<gene>
    <name evidence="3" type="ORF">ETSY1_41105</name>
</gene>
<keyword evidence="2" id="KW-1133">Transmembrane helix</keyword>
<evidence type="ECO:0000256" key="1">
    <source>
        <dbReference type="SAM" id="MobiDB-lite"/>
    </source>
</evidence>
<evidence type="ECO:0000313" key="3">
    <source>
        <dbReference type="EMBL" id="ETW93014.1"/>
    </source>
</evidence>
<reference evidence="3 4" key="1">
    <citation type="journal article" date="2014" name="Nature">
        <title>An environmental bacterial taxon with a large and distinct metabolic repertoire.</title>
        <authorList>
            <person name="Wilson M.C."/>
            <person name="Mori T."/>
            <person name="Ruckert C."/>
            <person name="Uria A.R."/>
            <person name="Helf M.J."/>
            <person name="Takada K."/>
            <person name="Gernert C."/>
            <person name="Steffens U.A."/>
            <person name="Heycke N."/>
            <person name="Schmitt S."/>
            <person name="Rinke C."/>
            <person name="Helfrich E.J."/>
            <person name="Brachmann A.O."/>
            <person name="Gurgui C."/>
            <person name="Wakimoto T."/>
            <person name="Kracht M."/>
            <person name="Crusemann M."/>
            <person name="Hentschel U."/>
            <person name="Abe I."/>
            <person name="Matsunaga S."/>
            <person name="Kalinowski J."/>
            <person name="Takeyama H."/>
            <person name="Piel J."/>
        </authorList>
    </citation>
    <scope>NUCLEOTIDE SEQUENCE [LARGE SCALE GENOMIC DNA]</scope>
    <source>
        <strain evidence="4">TSY1</strain>
    </source>
</reference>
<dbReference type="HOGENOM" id="CLU_541513_0_0_7"/>
<feature type="transmembrane region" description="Helical" evidence="2">
    <location>
        <begin position="202"/>
        <end position="223"/>
    </location>
</feature>
<keyword evidence="2" id="KW-0812">Transmembrane</keyword>
<accession>W4L549</accession>
<organism evidence="3 4">
    <name type="scientific">Entotheonella factor</name>
    <dbReference type="NCBI Taxonomy" id="1429438"/>
    <lineage>
        <taxon>Bacteria</taxon>
        <taxon>Pseudomonadati</taxon>
        <taxon>Nitrospinota/Tectimicrobiota group</taxon>
        <taxon>Candidatus Tectimicrobiota</taxon>
        <taxon>Candidatus Entotheonellia</taxon>
        <taxon>Candidatus Entotheonellales</taxon>
        <taxon>Candidatus Entotheonellaceae</taxon>
        <taxon>Candidatus Entotheonella</taxon>
    </lineage>
</organism>
<dbReference type="Proteomes" id="UP000019141">
    <property type="component" value="Unassembled WGS sequence"/>
</dbReference>
<feature type="transmembrane region" description="Helical" evidence="2">
    <location>
        <begin position="130"/>
        <end position="150"/>
    </location>
</feature>
<dbReference type="AlphaFoldDB" id="W4L549"/>
<evidence type="ECO:0000313" key="4">
    <source>
        <dbReference type="Proteomes" id="UP000019141"/>
    </source>
</evidence>
<proteinExistence type="predicted"/>
<evidence type="ECO:0000256" key="2">
    <source>
        <dbReference type="SAM" id="Phobius"/>
    </source>
</evidence>
<name>W4L549_ENTF1</name>